<keyword evidence="1" id="KW-1133">Transmembrane helix</keyword>
<sequence length="351" mass="38877">MGRMKSASWTTVEYDILWTCLTTIFACIWVSTMVVALIAPEIIVGFKFAARQWLAARRFSKHEVSLAHGFFYSMGGFVDAEGYVILDDEEQLTPAILSAIKAVPTAEIQDKSKRDGLAKLLAVTQILRIVAQSLARWNQHLAITSLEIATVAYAFVAVLMWFFWMNKPLDTHIVIQLEVGDKTSIGNHDSADSDGQRDSFVETDTTPSWGTGNRFTGMLVGNYDDYNTHKRANIPVFFSLADTGAKGIAIIIECSVAIAFGAIHCIAWNTMFPSTAEKWMWRASAVAVTGVPVMLPVPGALLVLFPDLQDRFNLWIGSAVASSFALYIIARLFLLPAVFIDISWVKYIPHL</sequence>
<dbReference type="PANTHER" id="PTHR35043">
    <property type="entry name" value="TRANSCRIPTION FACTOR DOMAIN-CONTAINING PROTEIN"/>
    <property type="match status" value="1"/>
</dbReference>
<feature type="transmembrane region" description="Helical" evidence="1">
    <location>
        <begin position="247"/>
        <end position="267"/>
    </location>
</feature>
<name>A0AAV9Z814_9AGAR</name>
<keyword evidence="1" id="KW-0472">Membrane</keyword>
<dbReference type="AlphaFoldDB" id="A0AAV9Z814"/>
<organism evidence="2 3">
    <name type="scientific">Favolaschia claudopus</name>
    <dbReference type="NCBI Taxonomy" id="2862362"/>
    <lineage>
        <taxon>Eukaryota</taxon>
        <taxon>Fungi</taxon>
        <taxon>Dikarya</taxon>
        <taxon>Basidiomycota</taxon>
        <taxon>Agaricomycotina</taxon>
        <taxon>Agaricomycetes</taxon>
        <taxon>Agaricomycetidae</taxon>
        <taxon>Agaricales</taxon>
        <taxon>Marasmiineae</taxon>
        <taxon>Mycenaceae</taxon>
        <taxon>Favolaschia</taxon>
    </lineage>
</organism>
<feature type="transmembrane region" description="Helical" evidence="1">
    <location>
        <begin position="279"/>
        <end position="304"/>
    </location>
</feature>
<protein>
    <recommendedName>
        <fullName evidence="4">PIN-like protein</fullName>
    </recommendedName>
</protein>
<keyword evidence="3" id="KW-1185">Reference proteome</keyword>
<reference evidence="2 3" key="1">
    <citation type="journal article" date="2024" name="J Genomics">
        <title>Draft genome sequencing and assembly of Favolaschia claudopus CIRM-BRFM 2984 isolated from oak limbs.</title>
        <authorList>
            <person name="Navarro D."/>
            <person name="Drula E."/>
            <person name="Chaduli D."/>
            <person name="Cazenave R."/>
            <person name="Ahrendt S."/>
            <person name="Wang J."/>
            <person name="Lipzen A."/>
            <person name="Daum C."/>
            <person name="Barry K."/>
            <person name="Grigoriev I.V."/>
            <person name="Favel A."/>
            <person name="Rosso M.N."/>
            <person name="Martin F."/>
        </authorList>
    </citation>
    <scope>NUCLEOTIDE SEQUENCE [LARGE SCALE GENOMIC DNA]</scope>
    <source>
        <strain evidence="2 3">CIRM-BRFM 2984</strain>
    </source>
</reference>
<dbReference type="PROSITE" id="PS51257">
    <property type="entry name" value="PROKAR_LIPOPROTEIN"/>
    <property type="match status" value="1"/>
</dbReference>
<comment type="caution">
    <text evidence="2">The sequence shown here is derived from an EMBL/GenBank/DDBJ whole genome shotgun (WGS) entry which is preliminary data.</text>
</comment>
<accession>A0AAV9Z814</accession>
<evidence type="ECO:0008006" key="4">
    <source>
        <dbReference type="Google" id="ProtNLM"/>
    </source>
</evidence>
<keyword evidence="1" id="KW-0812">Transmembrane</keyword>
<dbReference type="EMBL" id="JAWWNJ010000183">
    <property type="protein sequence ID" value="KAK6974502.1"/>
    <property type="molecule type" value="Genomic_DNA"/>
</dbReference>
<dbReference type="Proteomes" id="UP001362999">
    <property type="component" value="Unassembled WGS sequence"/>
</dbReference>
<gene>
    <name evidence="2" type="ORF">R3P38DRAFT_3482065</name>
</gene>
<feature type="transmembrane region" description="Helical" evidence="1">
    <location>
        <begin position="16"/>
        <end position="39"/>
    </location>
</feature>
<feature type="transmembrane region" description="Helical" evidence="1">
    <location>
        <begin position="141"/>
        <end position="164"/>
    </location>
</feature>
<dbReference type="PANTHER" id="PTHR35043:SF7">
    <property type="entry name" value="TRANSCRIPTION FACTOR DOMAIN-CONTAINING PROTEIN"/>
    <property type="match status" value="1"/>
</dbReference>
<evidence type="ECO:0000256" key="1">
    <source>
        <dbReference type="SAM" id="Phobius"/>
    </source>
</evidence>
<evidence type="ECO:0000313" key="3">
    <source>
        <dbReference type="Proteomes" id="UP001362999"/>
    </source>
</evidence>
<proteinExistence type="predicted"/>
<evidence type="ECO:0000313" key="2">
    <source>
        <dbReference type="EMBL" id="KAK6974502.1"/>
    </source>
</evidence>